<feature type="compositionally biased region" description="Basic and acidic residues" evidence="3">
    <location>
        <begin position="168"/>
        <end position="190"/>
    </location>
</feature>
<evidence type="ECO:0000313" key="4">
    <source>
        <dbReference type="EMBL" id="PWN18143.1"/>
    </source>
</evidence>
<proteinExistence type="inferred from homology"/>
<evidence type="ECO:0000256" key="3">
    <source>
        <dbReference type="SAM" id="MobiDB-lite"/>
    </source>
</evidence>
<dbReference type="GeneID" id="37015124"/>
<dbReference type="GO" id="GO:0000172">
    <property type="term" value="C:ribonuclease MRP complex"/>
    <property type="evidence" value="ECO:0007669"/>
    <property type="project" value="TreeGrafter"/>
</dbReference>
<dbReference type="RefSeq" id="XP_025345303.1">
    <property type="nucleotide sequence ID" value="XM_025493390.1"/>
</dbReference>
<organism evidence="4 5">
    <name type="scientific">Pseudomicrostroma glucosiphilum</name>
    <dbReference type="NCBI Taxonomy" id="1684307"/>
    <lineage>
        <taxon>Eukaryota</taxon>
        <taxon>Fungi</taxon>
        <taxon>Dikarya</taxon>
        <taxon>Basidiomycota</taxon>
        <taxon>Ustilaginomycotina</taxon>
        <taxon>Exobasidiomycetes</taxon>
        <taxon>Microstromatales</taxon>
        <taxon>Microstromatales incertae sedis</taxon>
        <taxon>Pseudomicrostroma</taxon>
    </lineage>
</organism>
<evidence type="ECO:0000256" key="1">
    <source>
        <dbReference type="ARBA" id="ARBA00010800"/>
    </source>
</evidence>
<sequence>MVRFKNRWLLLSLDFPSPPSSSPSSSSSPPPALTSHLLTSLLRKTLTSHFGLAATGALGGPLSVKYYSPKTHLAIVRCARVGEETIRGLCCLLPLSFPAASPSTSTSALASSGSEGGVVRGRCRVIAVSGTIKKLQQRVIRGDRRVIQLEGTKAKKRAKRGKTKQTLKNKEKVKGNEGQDRSEQERQEEL</sequence>
<dbReference type="AlphaFoldDB" id="A0A316U0Z1"/>
<dbReference type="STRING" id="1684307.A0A316U0Z1"/>
<keyword evidence="5" id="KW-1185">Reference proteome</keyword>
<dbReference type="Gene3D" id="3.30.70.3250">
    <property type="entry name" value="Ribonuclease P, Pop5 subunit"/>
    <property type="match status" value="1"/>
</dbReference>
<gene>
    <name evidence="4" type="ORF">BCV69DRAFT_285437</name>
</gene>
<feature type="region of interest" description="Disordered" evidence="3">
    <location>
        <begin position="150"/>
        <end position="190"/>
    </location>
</feature>
<dbReference type="Proteomes" id="UP000245942">
    <property type="component" value="Unassembled WGS sequence"/>
</dbReference>
<feature type="non-terminal residue" evidence="4">
    <location>
        <position position="190"/>
    </location>
</feature>
<dbReference type="GO" id="GO:0001682">
    <property type="term" value="P:tRNA 5'-leader removal"/>
    <property type="evidence" value="ECO:0007669"/>
    <property type="project" value="InterPro"/>
</dbReference>
<keyword evidence="2" id="KW-0819">tRNA processing</keyword>
<name>A0A316U0Z1_9BASI</name>
<evidence type="ECO:0000313" key="5">
    <source>
        <dbReference type="Proteomes" id="UP000245942"/>
    </source>
</evidence>
<dbReference type="Pfam" id="PF01900">
    <property type="entry name" value="RNase_P_Rpp14"/>
    <property type="match status" value="1"/>
</dbReference>
<dbReference type="PANTHER" id="PTHR15441">
    <property type="entry name" value="RIBONUCLEASE P PROTEIN SUBUNIT P14"/>
    <property type="match status" value="1"/>
</dbReference>
<dbReference type="PANTHER" id="PTHR15441:SF2">
    <property type="entry name" value="RIBONUCLEASE P_MRP PROTEIN SUBUNIT POP5"/>
    <property type="match status" value="1"/>
</dbReference>
<dbReference type="GO" id="GO:0033204">
    <property type="term" value="F:ribonuclease P RNA binding"/>
    <property type="evidence" value="ECO:0007669"/>
    <property type="project" value="TreeGrafter"/>
</dbReference>
<dbReference type="InterPro" id="IPR002759">
    <property type="entry name" value="Pop5/Rpp14/Rnp2-like"/>
</dbReference>
<dbReference type="InterPro" id="IPR038085">
    <property type="entry name" value="Rnp2-like_sf"/>
</dbReference>
<protein>
    <submittedName>
        <fullName evidence="4">Uncharacterized protein</fullName>
    </submittedName>
</protein>
<reference evidence="4 5" key="1">
    <citation type="journal article" date="2018" name="Mol. Biol. Evol.">
        <title>Broad Genomic Sampling Reveals a Smut Pathogenic Ancestry of the Fungal Clade Ustilaginomycotina.</title>
        <authorList>
            <person name="Kijpornyongpan T."/>
            <person name="Mondo S.J."/>
            <person name="Barry K."/>
            <person name="Sandor L."/>
            <person name="Lee J."/>
            <person name="Lipzen A."/>
            <person name="Pangilinan J."/>
            <person name="LaButti K."/>
            <person name="Hainaut M."/>
            <person name="Henrissat B."/>
            <person name="Grigoriev I.V."/>
            <person name="Spatafora J.W."/>
            <person name="Aime M.C."/>
        </authorList>
    </citation>
    <scope>NUCLEOTIDE SEQUENCE [LARGE SCALE GENOMIC DNA]</scope>
    <source>
        <strain evidence="4 5">MCA 4718</strain>
    </source>
</reference>
<dbReference type="GO" id="GO:0030681">
    <property type="term" value="C:multimeric ribonuclease P complex"/>
    <property type="evidence" value="ECO:0007669"/>
    <property type="project" value="TreeGrafter"/>
</dbReference>
<accession>A0A316U0Z1</accession>
<evidence type="ECO:0000256" key="2">
    <source>
        <dbReference type="ARBA" id="ARBA00022694"/>
    </source>
</evidence>
<feature type="compositionally biased region" description="Basic residues" evidence="3">
    <location>
        <begin position="154"/>
        <end position="167"/>
    </location>
</feature>
<dbReference type="SUPFAM" id="SSF160350">
    <property type="entry name" value="Rnp2-like"/>
    <property type="match status" value="1"/>
</dbReference>
<dbReference type="EMBL" id="KZ819338">
    <property type="protein sequence ID" value="PWN18143.1"/>
    <property type="molecule type" value="Genomic_DNA"/>
</dbReference>
<comment type="similarity">
    <text evidence="1">Belongs to the eukaryotic/archaeal RNase P protein component 2 family.</text>
</comment>
<dbReference type="GO" id="GO:0005730">
    <property type="term" value="C:nucleolus"/>
    <property type="evidence" value="ECO:0007669"/>
    <property type="project" value="TreeGrafter"/>
</dbReference>